<dbReference type="Proteomes" id="UP001300012">
    <property type="component" value="Unassembled WGS sequence"/>
</dbReference>
<keyword evidence="3 6" id="KW-0963">Cytoplasm</keyword>
<name>A0ABT1YGS5_9BACL</name>
<evidence type="ECO:0000256" key="3">
    <source>
        <dbReference type="ARBA" id="ARBA00022490"/>
    </source>
</evidence>
<dbReference type="CDD" id="cd16098">
    <property type="entry name" value="FliS"/>
    <property type="match status" value="1"/>
</dbReference>
<evidence type="ECO:0000256" key="2">
    <source>
        <dbReference type="ARBA" id="ARBA00008787"/>
    </source>
</evidence>
<organism evidence="7 8">
    <name type="scientific">Paenibacillus radicis</name>
    <name type="common">ex Xue et al. 2023</name>
    <dbReference type="NCBI Taxonomy" id="2972489"/>
    <lineage>
        <taxon>Bacteria</taxon>
        <taxon>Bacillati</taxon>
        <taxon>Bacillota</taxon>
        <taxon>Bacilli</taxon>
        <taxon>Bacillales</taxon>
        <taxon>Paenibacillaceae</taxon>
        <taxon>Paenibacillus</taxon>
    </lineage>
</organism>
<dbReference type="Gene3D" id="1.20.120.340">
    <property type="entry name" value="Flagellar protein FliS"/>
    <property type="match status" value="1"/>
</dbReference>
<evidence type="ECO:0000256" key="4">
    <source>
        <dbReference type="ARBA" id="ARBA00022795"/>
    </source>
</evidence>
<protein>
    <recommendedName>
        <fullName evidence="6">Flagellar secretion chaperone FliS</fullName>
    </recommendedName>
</protein>
<dbReference type="SUPFAM" id="SSF101116">
    <property type="entry name" value="Flagellar export chaperone FliS"/>
    <property type="match status" value="1"/>
</dbReference>
<evidence type="ECO:0000256" key="1">
    <source>
        <dbReference type="ARBA" id="ARBA00004514"/>
    </source>
</evidence>
<keyword evidence="7" id="KW-0282">Flagellum</keyword>
<accession>A0ABT1YGS5</accession>
<evidence type="ECO:0000256" key="6">
    <source>
        <dbReference type="PIRNR" id="PIRNR039090"/>
    </source>
</evidence>
<dbReference type="InterPro" id="IPR036584">
    <property type="entry name" value="FliS_sf"/>
</dbReference>
<proteinExistence type="inferred from homology"/>
<comment type="similarity">
    <text evidence="2 6">Belongs to the FliS family.</text>
</comment>
<dbReference type="InterPro" id="IPR003713">
    <property type="entry name" value="FliS"/>
</dbReference>
<keyword evidence="4 6" id="KW-1005">Bacterial flagellum biogenesis</keyword>
<comment type="subcellular location">
    <subcellularLocation>
        <location evidence="1 6">Cytoplasm</location>
        <location evidence="1 6">Cytosol</location>
    </subcellularLocation>
</comment>
<gene>
    <name evidence="7" type="primary">fliS</name>
    <name evidence="7" type="ORF">NV381_14395</name>
</gene>
<reference evidence="7 8" key="1">
    <citation type="submission" date="2022-08" db="EMBL/GenBank/DDBJ databases">
        <title>Paenibacillus endoradicis sp. nov., Paenibacillus radicibacter sp. nov and Paenibacillus pararadicis sp. nov., three cold-adapted plant growth-promoting bacteria isolated from root of Larix gmelinii in Great Khingan.</title>
        <authorList>
            <person name="Xue H."/>
        </authorList>
    </citation>
    <scope>NUCLEOTIDE SEQUENCE [LARGE SCALE GENOMIC DNA]</scope>
    <source>
        <strain evidence="7 8">N5-1-1-5</strain>
    </source>
</reference>
<dbReference type="Pfam" id="PF02561">
    <property type="entry name" value="FliS"/>
    <property type="match status" value="1"/>
</dbReference>
<dbReference type="PANTHER" id="PTHR34773">
    <property type="entry name" value="FLAGELLAR SECRETION CHAPERONE FLIS"/>
    <property type="match status" value="1"/>
</dbReference>
<dbReference type="RefSeq" id="WP_258213980.1">
    <property type="nucleotide sequence ID" value="NZ_JANQBD010000009.1"/>
</dbReference>
<sequence>MINNPQANKYLENAIQTASPAQLLIMLCDGAIRFSKLAIQDIQKQQYVEANLHINKVQDIINEFIITLDNSSPVAEGLLRLYDYFLYRLLQANTKKEVEPIEEVIQYFVELKETWIQAAKASNAVRPTAGTQA</sequence>
<keyword evidence="7" id="KW-0969">Cilium</keyword>
<dbReference type="PANTHER" id="PTHR34773:SF1">
    <property type="entry name" value="FLAGELLAR SECRETION CHAPERONE FLIS"/>
    <property type="match status" value="1"/>
</dbReference>
<dbReference type="PIRSF" id="PIRSF039090">
    <property type="entry name" value="Flis"/>
    <property type="match status" value="1"/>
</dbReference>
<keyword evidence="5" id="KW-0143">Chaperone</keyword>
<dbReference type="EMBL" id="JANQBD010000009">
    <property type="protein sequence ID" value="MCR8632394.1"/>
    <property type="molecule type" value="Genomic_DNA"/>
</dbReference>
<keyword evidence="7" id="KW-0966">Cell projection</keyword>
<comment type="caution">
    <text evidence="7">The sequence shown here is derived from an EMBL/GenBank/DDBJ whole genome shotgun (WGS) entry which is preliminary data.</text>
</comment>
<evidence type="ECO:0000313" key="8">
    <source>
        <dbReference type="Proteomes" id="UP001300012"/>
    </source>
</evidence>
<evidence type="ECO:0000256" key="5">
    <source>
        <dbReference type="ARBA" id="ARBA00023186"/>
    </source>
</evidence>
<dbReference type="NCBIfam" id="TIGR00208">
    <property type="entry name" value="fliS"/>
    <property type="match status" value="1"/>
</dbReference>
<evidence type="ECO:0000313" key="7">
    <source>
        <dbReference type="EMBL" id="MCR8632394.1"/>
    </source>
</evidence>
<keyword evidence="8" id="KW-1185">Reference proteome</keyword>